<dbReference type="Proteomes" id="UP000661112">
    <property type="component" value="Unassembled WGS sequence"/>
</dbReference>
<reference evidence="1 2" key="1">
    <citation type="journal article" date="2020" name="ISME J.">
        <title>Comparative genomics reveals insights into cyanobacterial evolution and habitat adaptation.</title>
        <authorList>
            <person name="Chen M.Y."/>
            <person name="Teng W.K."/>
            <person name="Zhao L."/>
            <person name="Hu C.X."/>
            <person name="Zhou Y.K."/>
            <person name="Han B.P."/>
            <person name="Song L.R."/>
            <person name="Shu W.S."/>
        </authorList>
    </citation>
    <scope>NUCLEOTIDE SEQUENCE [LARGE SCALE GENOMIC DNA]</scope>
    <source>
        <strain evidence="1 2">FACHB-119</strain>
    </source>
</reference>
<comment type="caution">
    <text evidence="1">The sequence shown here is derived from an EMBL/GenBank/DDBJ whole genome shotgun (WGS) entry which is preliminary data.</text>
</comment>
<evidence type="ECO:0000313" key="1">
    <source>
        <dbReference type="EMBL" id="MBD2503416.1"/>
    </source>
</evidence>
<gene>
    <name evidence="1" type="ORF">H6G83_22900</name>
</gene>
<organism evidence="1 2">
    <name type="scientific">Anabaena azotica FACHB-119</name>
    <dbReference type="NCBI Taxonomy" id="947527"/>
    <lineage>
        <taxon>Bacteria</taxon>
        <taxon>Bacillati</taxon>
        <taxon>Cyanobacteriota</taxon>
        <taxon>Cyanophyceae</taxon>
        <taxon>Nostocales</taxon>
        <taxon>Nostocaceae</taxon>
        <taxon>Anabaena</taxon>
        <taxon>Anabaena azotica</taxon>
    </lineage>
</organism>
<accession>A0ABR8D905</accession>
<dbReference type="RefSeq" id="WP_190476276.1">
    <property type="nucleotide sequence ID" value="NZ_JACJSG010000035.1"/>
</dbReference>
<proteinExistence type="predicted"/>
<name>A0ABR8D905_9NOST</name>
<protein>
    <submittedName>
        <fullName evidence="1">Uncharacterized protein</fullName>
    </submittedName>
</protein>
<keyword evidence="2" id="KW-1185">Reference proteome</keyword>
<evidence type="ECO:0000313" key="2">
    <source>
        <dbReference type="Proteomes" id="UP000661112"/>
    </source>
</evidence>
<dbReference type="EMBL" id="JACJSG010000035">
    <property type="protein sequence ID" value="MBD2503416.1"/>
    <property type="molecule type" value="Genomic_DNA"/>
</dbReference>
<sequence>MAAAVQTTATTLEGQLFEVANRVQLAELSQPADARPNNVQVALDPEGGTVSITFSAPASFTIGAAGQLVATPVAYLP</sequence>